<dbReference type="SMART" id="SM00042">
    <property type="entry name" value="CUB"/>
    <property type="match status" value="1"/>
</dbReference>
<dbReference type="PROSITE" id="PS51034">
    <property type="entry name" value="ZP_2"/>
    <property type="match status" value="1"/>
</dbReference>
<feature type="domain" description="ZP" evidence="23">
    <location>
        <begin position="1037"/>
        <end position="1283"/>
    </location>
</feature>
<feature type="disulfide bond" evidence="19">
    <location>
        <begin position="332"/>
        <end position="396"/>
    </location>
</feature>
<feature type="disulfide bond" evidence="19">
    <location>
        <begin position="699"/>
        <end position="709"/>
    </location>
</feature>
<feature type="domain" description="SRCR" evidence="22">
    <location>
        <begin position="630"/>
        <end position="730"/>
    </location>
</feature>
<evidence type="ECO:0000256" key="18">
    <source>
        <dbReference type="PROSITE-ProRule" id="PRU00059"/>
    </source>
</evidence>
<evidence type="ECO:0000256" key="8">
    <source>
        <dbReference type="ARBA" id="ARBA00022729"/>
    </source>
</evidence>
<feature type="disulfide bond" evidence="19">
    <location>
        <begin position="841"/>
        <end position="902"/>
    </location>
</feature>
<dbReference type="InterPro" id="IPR055356">
    <property type="entry name" value="ZP-N"/>
</dbReference>
<dbReference type="Pfam" id="PF00100">
    <property type="entry name" value="Zona_pellucida"/>
    <property type="match status" value="1"/>
</dbReference>
<evidence type="ECO:0000256" key="13">
    <source>
        <dbReference type="ARBA" id="ARBA00023157"/>
    </source>
</evidence>
<evidence type="ECO:0000256" key="2">
    <source>
        <dbReference type="ARBA" id="ARBA00004613"/>
    </source>
</evidence>
<reference evidence="24" key="2">
    <citation type="submission" date="2025-08" db="UniProtKB">
        <authorList>
            <consortium name="Ensembl"/>
        </authorList>
    </citation>
    <scope>IDENTIFICATION</scope>
    <source>
        <strain evidence="24">broiler</strain>
    </source>
</reference>
<evidence type="ECO:0000256" key="17">
    <source>
        <dbReference type="ARBA" id="ARBA00047200"/>
    </source>
</evidence>
<keyword evidence="9" id="KW-0677">Repeat</keyword>
<dbReference type="GeneTree" id="ENSGT00950000183145"/>
<dbReference type="InterPro" id="IPR000859">
    <property type="entry name" value="CUB_dom"/>
</dbReference>
<dbReference type="InterPro" id="IPR001190">
    <property type="entry name" value="SRCR"/>
</dbReference>
<dbReference type="GO" id="GO:0005886">
    <property type="term" value="C:plasma membrane"/>
    <property type="evidence" value="ECO:0007669"/>
    <property type="project" value="UniProtKB-SubCell"/>
</dbReference>
<feature type="disulfide bond" evidence="19">
    <location>
        <begin position="828"/>
        <end position="892"/>
    </location>
</feature>
<feature type="disulfide bond" evidence="19">
    <location>
        <begin position="376"/>
        <end position="386"/>
    </location>
</feature>
<dbReference type="FunFam" id="2.60.120.290:FF:000013">
    <property type="entry name" value="Membrane frizzled-related protein"/>
    <property type="match status" value="1"/>
</dbReference>
<evidence type="ECO:0000256" key="4">
    <source>
        <dbReference type="ARBA" id="ARBA00022448"/>
    </source>
</evidence>
<dbReference type="PROSITE" id="PS50287">
    <property type="entry name" value="SRCR_2"/>
    <property type="match status" value="6"/>
</dbReference>
<feature type="domain" description="SRCR" evidence="22">
    <location>
        <begin position="512"/>
        <end position="612"/>
    </location>
</feature>
<accession>A0A8V0XCF9</accession>
<dbReference type="InterPro" id="IPR055355">
    <property type="entry name" value="ZP-C"/>
</dbReference>
<evidence type="ECO:0000259" key="23">
    <source>
        <dbReference type="PROSITE" id="PS51034"/>
    </source>
</evidence>
<dbReference type="Gene3D" id="3.10.250.10">
    <property type="entry name" value="SRCR-like domain"/>
    <property type="match status" value="6"/>
</dbReference>
<feature type="domain" description="SRCR" evidence="22">
    <location>
        <begin position="69"/>
        <end position="169"/>
    </location>
</feature>
<dbReference type="CDD" id="cd00041">
    <property type="entry name" value="CUB"/>
    <property type="match status" value="1"/>
</dbReference>
<evidence type="ECO:0000256" key="11">
    <source>
        <dbReference type="ARBA" id="ARBA00022927"/>
    </source>
</evidence>
<dbReference type="PANTHER" id="PTHR19331">
    <property type="entry name" value="SCAVENGER RECEPTOR DOMAIN-CONTAINING"/>
    <property type="match status" value="1"/>
</dbReference>
<dbReference type="Proteomes" id="UP000000539">
    <property type="component" value="Chromosome 6"/>
</dbReference>
<comment type="similarity">
    <text evidence="3">Belongs to the DMBT1 family.</text>
</comment>
<keyword evidence="8 20" id="KW-0732">Signal</keyword>
<feature type="disulfide bond" evidence="19">
    <location>
        <begin position="212"/>
        <end position="276"/>
    </location>
</feature>
<keyword evidence="14" id="KW-0325">Glycoprotein</keyword>
<dbReference type="PRINTS" id="PR00258">
    <property type="entry name" value="SPERACTRCPTR"/>
</dbReference>
<feature type="domain" description="CUB" evidence="21">
    <location>
        <begin position="919"/>
        <end position="1028"/>
    </location>
</feature>
<sequence length="1347" mass="147129">PGFSLRYLELCLLLSEHVSFVFSVESGSPQSPSGALQRTVKEITHISESAVQLCFPMCSLFPPFPGASLSLVNGRNRCEGRVEIYSNGNRGTVCDDGWDINDANVVCRQLGCGFAVSALGNAYFGQGTGAIYLDDVHCKGNESSLFKCQSSGWGVHNCNHYEDAGVVCSGTCFPMCSLFPPFPGASLSLVNGRNRCEGRVEIYSNGNRGTVCDDGWDINDANVVCRQLGCGFAVSALGNAYFGQGTGAIYLDDVHCKGNESSLFKCQSSGWGVHNCNHYEDAGVVCSGTVDCFPMCSLFPPFPGASLSLVNGRNRCEGRVEIYSNGNRGTVCDDGWDINDANVVCRQLGCGFAVSALGNAYFGQGTGTIYLDDVHCKGNESSLFKCQSSGWGVHNCNHYEDAGVVCSGTVDQQLDTRVPTHGELHVSLHIPRSLPVLCFGVVGVSSPATQSEATWWTRCGWARGCCWTAHVGGQGMVLPEMSPGLSFTLEGVCVLQCFPMCSLFPPFPGASLSLVNGRNRCEGRVEIYSNGNRGTVCDDGWDINDANVVCRQLGCGFAVSALGNAYFGQGTGAIYLDDVHCKGNESSLFKCQSSGWGVHNCNHYEDAGVVCSGTCFPMCSLFPPFPGASLSLVNGRNRCEGRVEIYSNGNRGTVCDDGWDINDANVVCRQLGCGFAVSALGNAYFGQGTGAIYLDDVHCKGNESSLFKCQSSGWGVHNCNHYEDAGVVCSGTVDVLPKSWYRLTNWPYFAWPTTGYPSTYPWRTTRESAHSTFPSCALLWGCVCVLQCFPMCSLFPPFPGASLSLVNGRNRCEGRVEIYSNGNRGTVCDDGWDINDANVVCRQLGCGFAVSALGNAYFGQGTGAIYLDDVHCKGNESSLFKCQSSGWGVHNCNHYEDAGVVCSGTVDFCNDYTSRKYFCGSFLSNSSGTIQSPFYPSNYPDNADCLWEIQVMNNYRIMLTFGSIRLQGGCQYDYIEIYDGPPSTSPLLGKICSGYNIMYTSSSNMMTVRFRSDSRYSNRGFYADYHSFPADQNTALFCFPTHMRAVVERSYLQSQGYSVWNASLSDPSCRPKITSTQVIFDIPYNSCGTRRQSNNETFTYSNVIRVFASDSIIKRKKDLHLHVNCKMLQKTWVQAMYIANDSGVTDIDETQYGRYQVDFAFYNSSSFLLPVYDSPYYVDLNQNLFLQASLRSNDSNLVLFVDTCVASPDPNDFTTLTYDLIRSGCAKDPTYSSYYSPYPSVSRFAFNAFSFVNRYPSVYLQCELVVCRYGDYSSRCYQGCVSRFRRSAGSSQGKVSVVIGPVQLQETPPEKRSAGECKLPLLFKVGLCILLCVCISVHKPSSEIFLC</sequence>
<keyword evidence="25" id="KW-1185">Reference proteome</keyword>
<evidence type="ECO:0000256" key="5">
    <source>
        <dbReference type="ARBA" id="ARBA00022473"/>
    </source>
</evidence>
<feature type="signal peptide" evidence="20">
    <location>
        <begin position="1"/>
        <end position="23"/>
    </location>
</feature>
<reference evidence="24" key="3">
    <citation type="submission" date="2025-09" db="UniProtKB">
        <authorList>
            <consortium name="Ensembl"/>
        </authorList>
    </citation>
    <scope>IDENTIFICATION</scope>
    <source>
        <strain evidence="24">broiler</strain>
    </source>
</reference>
<evidence type="ECO:0000256" key="3">
    <source>
        <dbReference type="ARBA" id="ARBA00009931"/>
    </source>
</evidence>
<dbReference type="GO" id="GO:0030154">
    <property type="term" value="P:cell differentiation"/>
    <property type="evidence" value="ECO:0007669"/>
    <property type="project" value="UniProtKB-KW"/>
</dbReference>
<dbReference type="PROSITE" id="PS00682">
    <property type="entry name" value="ZP_1"/>
    <property type="match status" value="1"/>
</dbReference>
<evidence type="ECO:0000259" key="21">
    <source>
        <dbReference type="PROSITE" id="PS01180"/>
    </source>
</evidence>
<feature type="disulfide bond" evidence="19">
    <location>
        <begin position="537"/>
        <end position="601"/>
    </location>
</feature>
<feature type="disulfide bond" evidence="19">
    <location>
        <begin position="138"/>
        <end position="148"/>
    </location>
</feature>
<evidence type="ECO:0000256" key="15">
    <source>
        <dbReference type="ARBA" id="ARBA00030560"/>
    </source>
</evidence>
<evidence type="ECO:0000256" key="7">
    <source>
        <dbReference type="ARBA" id="ARBA00022525"/>
    </source>
</evidence>
<feature type="disulfide bond" evidence="19">
    <location>
        <begin position="94"/>
        <end position="158"/>
    </location>
</feature>
<dbReference type="SMART" id="SM00202">
    <property type="entry name" value="SR"/>
    <property type="match status" value="6"/>
</dbReference>
<dbReference type="GO" id="GO:0005576">
    <property type="term" value="C:extracellular region"/>
    <property type="evidence" value="ECO:0007669"/>
    <property type="project" value="UniProtKB-SubCell"/>
</dbReference>
<evidence type="ECO:0000256" key="19">
    <source>
        <dbReference type="PROSITE-ProRule" id="PRU00196"/>
    </source>
</evidence>
<keyword evidence="10" id="KW-0221">Differentiation</keyword>
<feature type="disulfide bond" evidence="19">
    <location>
        <begin position="655"/>
        <end position="719"/>
    </location>
</feature>
<dbReference type="Pfam" id="PF00530">
    <property type="entry name" value="SRCR"/>
    <property type="match status" value="6"/>
</dbReference>
<feature type="disulfide bond" evidence="19">
    <location>
        <begin position="256"/>
        <end position="266"/>
    </location>
</feature>
<dbReference type="Gene3D" id="2.60.40.3210">
    <property type="entry name" value="Zona pellucida, ZP-N domain"/>
    <property type="match status" value="1"/>
</dbReference>
<dbReference type="InterPro" id="IPR042235">
    <property type="entry name" value="ZP-C_dom"/>
</dbReference>
<evidence type="ECO:0000256" key="9">
    <source>
        <dbReference type="ARBA" id="ARBA00022737"/>
    </source>
</evidence>
<dbReference type="FunFam" id="2.60.40.4100:FF:000005">
    <property type="entry name" value="Deleted in malignant brain tumors 1"/>
    <property type="match status" value="1"/>
</dbReference>
<dbReference type="PRINTS" id="PR00023">
    <property type="entry name" value="ZPELLUCIDA"/>
</dbReference>
<evidence type="ECO:0000256" key="12">
    <source>
        <dbReference type="ARBA" id="ARBA00023136"/>
    </source>
</evidence>
<dbReference type="Ensembl" id="ENSGALT00010003934.1">
    <property type="protein sequence ID" value="ENSGALP00010002238.1"/>
    <property type="gene ID" value="ENSGALG00010001707.1"/>
</dbReference>
<keyword evidence="6" id="KW-1003">Cell membrane</keyword>
<dbReference type="Pfam" id="PF00431">
    <property type="entry name" value="CUB"/>
    <property type="match status" value="1"/>
</dbReference>
<feature type="disulfide bond" evidence="19">
    <location>
        <begin position="581"/>
        <end position="591"/>
    </location>
</feature>
<dbReference type="PANTHER" id="PTHR19331:SF22">
    <property type="entry name" value="DELETED IN MALIGNANT BRAIN TUMORS 1 PROTEIN"/>
    <property type="match status" value="1"/>
</dbReference>
<dbReference type="Gene3D" id="2.60.120.290">
    <property type="entry name" value="Spermadhesin, CUB domain"/>
    <property type="match status" value="1"/>
</dbReference>
<proteinExistence type="inferred from homology"/>
<evidence type="ECO:0000256" key="14">
    <source>
        <dbReference type="ARBA" id="ARBA00023180"/>
    </source>
</evidence>
<protein>
    <recommendedName>
        <fullName evidence="16">Scavenger receptor cysteine-rich domain-containing protein DMBT1</fullName>
    </recommendedName>
    <alternativeName>
        <fullName evidence="17">Deleted in malignant brain tumors 1 protein</fullName>
    </alternativeName>
    <alternativeName>
        <fullName evidence="15">Hensin</fullName>
    </alternativeName>
</protein>
<evidence type="ECO:0000256" key="10">
    <source>
        <dbReference type="ARBA" id="ARBA00022782"/>
    </source>
</evidence>
<keyword evidence="5" id="KW-0217">Developmental protein</keyword>
<keyword evidence="7" id="KW-0964">Secreted</keyword>
<feature type="domain" description="SRCR" evidence="22">
    <location>
        <begin position="803"/>
        <end position="903"/>
    </location>
</feature>
<keyword evidence="13 19" id="KW-1015">Disulfide bond</keyword>
<evidence type="ECO:0000259" key="22">
    <source>
        <dbReference type="PROSITE" id="PS50287"/>
    </source>
</evidence>
<dbReference type="PROSITE" id="PS01180">
    <property type="entry name" value="CUB"/>
    <property type="match status" value="1"/>
</dbReference>
<evidence type="ECO:0000313" key="25">
    <source>
        <dbReference type="Proteomes" id="UP000000539"/>
    </source>
</evidence>
<dbReference type="FunFam" id="3.10.250.10:FF:000003">
    <property type="entry name" value="Deleted in malignant brain tumors 1"/>
    <property type="match status" value="6"/>
</dbReference>
<dbReference type="InterPro" id="IPR017977">
    <property type="entry name" value="ZP_dom_CS"/>
</dbReference>
<feature type="disulfide bond" evidence="19">
    <location>
        <begin position="345"/>
        <end position="406"/>
    </location>
</feature>
<keyword evidence="12" id="KW-0472">Membrane</keyword>
<dbReference type="InterPro" id="IPR035914">
    <property type="entry name" value="Sperma_CUB_dom_sf"/>
</dbReference>
<evidence type="ECO:0000256" key="16">
    <source>
        <dbReference type="ARBA" id="ARBA00047197"/>
    </source>
</evidence>
<organism evidence="24 25">
    <name type="scientific">Gallus gallus</name>
    <name type="common">Chicken</name>
    <dbReference type="NCBI Taxonomy" id="9031"/>
    <lineage>
        <taxon>Eukaryota</taxon>
        <taxon>Metazoa</taxon>
        <taxon>Chordata</taxon>
        <taxon>Craniata</taxon>
        <taxon>Vertebrata</taxon>
        <taxon>Euteleostomi</taxon>
        <taxon>Archelosauria</taxon>
        <taxon>Archosauria</taxon>
        <taxon>Dinosauria</taxon>
        <taxon>Saurischia</taxon>
        <taxon>Theropoda</taxon>
        <taxon>Coelurosauria</taxon>
        <taxon>Aves</taxon>
        <taxon>Neognathae</taxon>
        <taxon>Galloanserae</taxon>
        <taxon>Galliformes</taxon>
        <taxon>Phasianidae</taxon>
        <taxon>Phasianinae</taxon>
        <taxon>Gallus</taxon>
    </lineage>
</organism>
<dbReference type="Gene3D" id="2.60.40.4100">
    <property type="entry name" value="Zona pellucida, ZP-C domain"/>
    <property type="match status" value="1"/>
</dbReference>
<feature type="disulfide bond" evidence="19">
    <location>
        <begin position="225"/>
        <end position="286"/>
    </location>
</feature>
<evidence type="ECO:0000256" key="6">
    <source>
        <dbReference type="ARBA" id="ARBA00022475"/>
    </source>
</evidence>
<dbReference type="SMART" id="SM00241">
    <property type="entry name" value="ZP"/>
    <property type="match status" value="1"/>
</dbReference>
<dbReference type="InterPro" id="IPR048290">
    <property type="entry name" value="ZP_chr"/>
</dbReference>
<comment type="caution">
    <text evidence="18">Lacks conserved residue(s) required for the propagation of feature annotation.</text>
</comment>
<feature type="chain" id="PRO_5036500271" description="Scavenger receptor cysteine-rich domain-containing protein DMBT1" evidence="20">
    <location>
        <begin position="24"/>
        <end position="1347"/>
    </location>
</feature>
<comment type="subcellular location">
    <subcellularLocation>
        <location evidence="1">Cell membrane</location>
    </subcellularLocation>
    <subcellularLocation>
        <location evidence="2">Secreted</location>
    </subcellularLocation>
</comment>
<reference evidence="24" key="1">
    <citation type="submission" date="2020-11" db="EMBL/GenBank/DDBJ databases">
        <title>Gallus gallus (Chicken) genome, bGalGal1, GRCg7b, maternal haplotype autosomes + Z &amp; W.</title>
        <authorList>
            <person name="Warren W."/>
            <person name="Formenti G."/>
            <person name="Fedrigo O."/>
            <person name="Haase B."/>
            <person name="Mountcastle J."/>
            <person name="Balacco J."/>
            <person name="Tracey A."/>
            <person name="Schneider V."/>
            <person name="Okimoto R."/>
            <person name="Cheng H."/>
            <person name="Hawken R."/>
            <person name="Howe K."/>
            <person name="Jarvis E.D."/>
        </authorList>
    </citation>
    <scope>NUCLEOTIDE SEQUENCE [LARGE SCALE GENOMIC DNA]</scope>
    <source>
        <strain evidence="24">Broiler</strain>
    </source>
</reference>
<dbReference type="InterPro" id="IPR036772">
    <property type="entry name" value="SRCR-like_dom_sf"/>
</dbReference>
<dbReference type="Pfam" id="PF23344">
    <property type="entry name" value="ZP-N"/>
    <property type="match status" value="1"/>
</dbReference>
<feature type="disulfide bond" evidence="19">
    <location>
        <begin position="107"/>
        <end position="168"/>
    </location>
</feature>
<evidence type="ECO:0000256" key="1">
    <source>
        <dbReference type="ARBA" id="ARBA00004236"/>
    </source>
</evidence>
<feature type="disulfide bond" evidence="19">
    <location>
        <begin position="668"/>
        <end position="729"/>
    </location>
</feature>
<feature type="domain" description="SRCR" evidence="22">
    <location>
        <begin position="187"/>
        <end position="287"/>
    </location>
</feature>
<evidence type="ECO:0000313" key="24">
    <source>
        <dbReference type="Ensembl" id="ENSGALP00010002238.1"/>
    </source>
</evidence>
<feature type="domain" description="SRCR" evidence="22">
    <location>
        <begin position="307"/>
        <end position="407"/>
    </location>
</feature>
<feature type="disulfide bond" evidence="19">
    <location>
        <begin position="872"/>
        <end position="882"/>
    </location>
</feature>
<feature type="disulfide bond" evidence="19">
    <location>
        <begin position="550"/>
        <end position="611"/>
    </location>
</feature>
<name>A0A8V0XCF9_CHICK</name>
<dbReference type="InterPro" id="IPR001507">
    <property type="entry name" value="ZP_dom"/>
</dbReference>
<dbReference type="SUPFAM" id="SSF56487">
    <property type="entry name" value="SRCR-like"/>
    <property type="match status" value="6"/>
</dbReference>
<keyword evidence="4" id="KW-0813">Transport</keyword>
<dbReference type="GO" id="GO:0015031">
    <property type="term" value="P:protein transport"/>
    <property type="evidence" value="ECO:0007669"/>
    <property type="project" value="UniProtKB-KW"/>
</dbReference>
<dbReference type="SUPFAM" id="SSF49854">
    <property type="entry name" value="Spermadhesin, CUB domain"/>
    <property type="match status" value="1"/>
</dbReference>
<evidence type="ECO:0000256" key="20">
    <source>
        <dbReference type="SAM" id="SignalP"/>
    </source>
</evidence>
<keyword evidence="11" id="KW-0653">Protein transport</keyword>